<dbReference type="PANTHER" id="PTHR44591">
    <property type="entry name" value="STRESS RESPONSE REGULATOR PROTEIN 1"/>
    <property type="match status" value="1"/>
</dbReference>
<reference evidence="4 5" key="2">
    <citation type="journal article" date="2014" name="Genome Announc.">
        <title>Complete Genome Sequence of Methanoregula formicica SMSPT, a Mesophilic Hydrogenotrophic Methanogen Isolated from a Methanogenic Upflow Anaerobic Sludge Blanket Reactor.</title>
        <authorList>
            <person name="Yamamoto K."/>
            <person name="Tamaki H."/>
            <person name="Cadillo-Quiroz H."/>
            <person name="Imachi H."/>
            <person name="Kyrpides N."/>
            <person name="Woyke T."/>
            <person name="Goodwin L."/>
            <person name="Zinder S.H."/>
            <person name="Kamagata Y."/>
            <person name="Liu W.T."/>
        </authorList>
    </citation>
    <scope>NUCLEOTIDE SEQUENCE [LARGE SCALE GENOMIC DNA]</scope>
    <source>
        <strain evidence="5">DSM 22288 / NBRC 105244 / SMSP</strain>
    </source>
</reference>
<dbReference type="InterPro" id="IPR050595">
    <property type="entry name" value="Bact_response_regulator"/>
</dbReference>
<dbReference type="Proteomes" id="UP000010824">
    <property type="component" value="Chromosome"/>
</dbReference>
<dbReference type="SUPFAM" id="SSF52172">
    <property type="entry name" value="CheY-like"/>
    <property type="match status" value="1"/>
</dbReference>
<keyword evidence="1 2" id="KW-0597">Phosphoprotein</keyword>
<dbReference type="Pfam" id="PF00072">
    <property type="entry name" value="Response_reg"/>
    <property type="match status" value="1"/>
</dbReference>
<dbReference type="AlphaFoldDB" id="L0HES8"/>
<name>L0HES8_METFS</name>
<evidence type="ECO:0000313" key="5">
    <source>
        <dbReference type="Proteomes" id="UP000010824"/>
    </source>
</evidence>
<feature type="domain" description="Response regulatory" evidence="3">
    <location>
        <begin position="6"/>
        <end position="126"/>
    </location>
</feature>
<proteinExistence type="predicted"/>
<dbReference type="OrthoDB" id="115915at2157"/>
<gene>
    <name evidence="4" type="ordered locus">Metfor_0758</name>
</gene>
<keyword evidence="5" id="KW-1185">Reference proteome</keyword>
<dbReference type="GeneID" id="14310071"/>
<dbReference type="InterPro" id="IPR011006">
    <property type="entry name" value="CheY-like_superfamily"/>
</dbReference>
<accession>L0HES8</accession>
<feature type="modified residue" description="4-aspartylphosphate" evidence="2">
    <location>
        <position position="60"/>
    </location>
</feature>
<dbReference type="PANTHER" id="PTHR44591:SF3">
    <property type="entry name" value="RESPONSE REGULATORY DOMAIN-CONTAINING PROTEIN"/>
    <property type="match status" value="1"/>
</dbReference>
<evidence type="ECO:0000256" key="1">
    <source>
        <dbReference type="ARBA" id="ARBA00022553"/>
    </source>
</evidence>
<dbReference type="InParanoid" id="L0HES8"/>
<reference evidence="5" key="1">
    <citation type="submission" date="2011-12" db="EMBL/GenBank/DDBJ databases">
        <title>Complete sequence of Methanoregula formicicum SMSP.</title>
        <authorList>
            <person name="Lucas S."/>
            <person name="Han J."/>
            <person name="Lapidus A."/>
            <person name="Cheng J.-F."/>
            <person name="Goodwin L."/>
            <person name="Pitluck S."/>
            <person name="Peters L."/>
            <person name="Ovchinnikova G."/>
            <person name="Teshima H."/>
            <person name="Detter J.C."/>
            <person name="Han C."/>
            <person name="Tapia R."/>
            <person name="Land M."/>
            <person name="Hauser L."/>
            <person name="Kyrpides N."/>
            <person name="Ivanova N."/>
            <person name="Pagani I."/>
            <person name="Imachi H."/>
            <person name="Tamaki H."/>
            <person name="Sekiguchi Y."/>
            <person name="Kamagata Y."/>
            <person name="Cadillo-Quiroz H."/>
            <person name="Zinder S."/>
            <person name="Liu W.-T."/>
            <person name="Woyke T."/>
        </authorList>
    </citation>
    <scope>NUCLEOTIDE SEQUENCE [LARGE SCALE GENOMIC DNA]</scope>
    <source>
        <strain evidence="5">DSM 22288 / NBRC 105244 / SMSP</strain>
    </source>
</reference>
<evidence type="ECO:0000256" key="2">
    <source>
        <dbReference type="PROSITE-ProRule" id="PRU00169"/>
    </source>
</evidence>
<dbReference type="InterPro" id="IPR001789">
    <property type="entry name" value="Sig_transdc_resp-reg_receiver"/>
</dbReference>
<dbReference type="GO" id="GO:0003677">
    <property type="term" value="F:DNA binding"/>
    <property type="evidence" value="ECO:0007669"/>
    <property type="project" value="UniProtKB-KW"/>
</dbReference>
<dbReference type="PROSITE" id="PS50110">
    <property type="entry name" value="RESPONSE_REGULATORY"/>
    <property type="match status" value="1"/>
</dbReference>
<sequence>MAGKAKILLMDDEQIILDVTNEVLAFLGYDVMFAQDGAAAVELYRREKEAGAPFDAVILDLSVPEGMGGKEAMQKLREYDPSVKAIVSSGYANDPAVTAYSDYGFSAKLTKPYKITDLKATLEELLKK</sequence>
<protein>
    <submittedName>
        <fullName evidence="4">Response regulator with CheY-like receiver, AAA-type ATPase, and DNA-binding domains</fullName>
    </submittedName>
</protein>
<dbReference type="RefSeq" id="WP_015284782.1">
    <property type="nucleotide sequence ID" value="NC_019943.1"/>
</dbReference>
<dbReference type="CDD" id="cd17546">
    <property type="entry name" value="REC_hyHK_CKI1_RcsC-like"/>
    <property type="match status" value="1"/>
</dbReference>
<evidence type="ECO:0000313" key="4">
    <source>
        <dbReference type="EMBL" id="AGB01818.1"/>
    </source>
</evidence>
<dbReference type="STRING" id="593750.Metfor_0758"/>
<dbReference type="Gene3D" id="3.40.50.2300">
    <property type="match status" value="1"/>
</dbReference>
<keyword evidence="4" id="KW-0238">DNA-binding</keyword>
<organism evidence="4 5">
    <name type="scientific">Methanoregula formicica (strain DSM 22288 / NBRC 105244 / SMSP)</name>
    <dbReference type="NCBI Taxonomy" id="593750"/>
    <lineage>
        <taxon>Archaea</taxon>
        <taxon>Methanobacteriati</taxon>
        <taxon>Methanobacteriota</taxon>
        <taxon>Stenosarchaea group</taxon>
        <taxon>Methanomicrobia</taxon>
        <taxon>Methanomicrobiales</taxon>
        <taxon>Methanoregulaceae</taxon>
        <taxon>Methanoregula</taxon>
    </lineage>
</organism>
<evidence type="ECO:0000259" key="3">
    <source>
        <dbReference type="PROSITE" id="PS50110"/>
    </source>
</evidence>
<dbReference type="GO" id="GO:0000160">
    <property type="term" value="P:phosphorelay signal transduction system"/>
    <property type="evidence" value="ECO:0007669"/>
    <property type="project" value="InterPro"/>
</dbReference>
<dbReference type="SMART" id="SM00448">
    <property type="entry name" value="REC"/>
    <property type="match status" value="1"/>
</dbReference>
<dbReference type="EMBL" id="CP003167">
    <property type="protein sequence ID" value="AGB01818.1"/>
    <property type="molecule type" value="Genomic_DNA"/>
</dbReference>
<dbReference type="HOGENOM" id="CLU_000445_69_8_2"/>
<dbReference type="KEGG" id="mfo:Metfor_0758"/>
<dbReference type="eggNOG" id="arCOG02391">
    <property type="taxonomic scope" value="Archaea"/>
</dbReference>